<sequence>MSDEFRFETFVDVHSNIFREHLSSVIAKLSESNEDYRAIQEQMEAIFQQYPKVLEAVDTETAEELSQQECAALIKVMELRNNLTDIEMQTVYFRGCYDGVGYLKKAGIL</sequence>
<comment type="caution">
    <text evidence="2">The sequence shown here is derived from an EMBL/GenBank/DDBJ whole genome shotgun (WGS) entry which is preliminary data.</text>
</comment>
<evidence type="ECO:0000313" key="3">
    <source>
        <dbReference type="Proteomes" id="UP000543642"/>
    </source>
</evidence>
<dbReference type="EMBL" id="JACHFW010000027">
    <property type="protein sequence ID" value="MBB5266328.1"/>
    <property type="molecule type" value="Genomic_DNA"/>
</dbReference>
<dbReference type="InterPro" id="IPR046605">
    <property type="entry name" value="DUF6664"/>
</dbReference>
<dbReference type="Proteomes" id="UP000543642">
    <property type="component" value="Unassembled WGS sequence"/>
</dbReference>
<proteinExistence type="predicted"/>
<gene>
    <name evidence="2" type="ORF">HNP82_003485</name>
</gene>
<accession>A0A7W8HE69</accession>
<keyword evidence="3" id="KW-1185">Reference proteome</keyword>
<reference evidence="2 3" key="1">
    <citation type="submission" date="2020-08" db="EMBL/GenBank/DDBJ databases">
        <title>Genomic Encyclopedia of Type Strains, Phase IV (KMG-IV): sequencing the most valuable type-strain genomes for metagenomic binning, comparative biology and taxonomic classification.</title>
        <authorList>
            <person name="Goeker M."/>
        </authorList>
    </citation>
    <scope>NUCLEOTIDE SEQUENCE [LARGE SCALE GENOMIC DNA]</scope>
    <source>
        <strain evidence="2 3">DSM 106146</strain>
    </source>
</reference>
<dbReference type="Pfam" id="PF20369">
    <property type="entry name" value="DUF6664"/>
    <property type="match status" value="1"/>
</dbReference>
<dbReference type="AlphaFoldDB" id="A0A7W8HE69"/>
<evidence type="ECO:0000259" key="1">
    <source>
        <dbReference type="Pfam" id="PF20369"/>
    </source>
</evidence>
<organism evidence="2 3">
    <name type="scientific">Catenibacillus scindens</name>
    <dbReference type="NCBI Taxonomy" id="673271"/>
    <lineage>
        <taxon>Bacteria</taxon>
        <taxon>Bacillati</taxon>
        <taxon>Bacillota</taxon>
        <taxon>Clostridia</taxon>
        <taxon>Lachnospirales</taxon>
        <taxon>Lachnospiraceae</taxon>
        <taxon>Catenibacillus</taxon>
    </lineage>
</organism>
<dbReference type="RefSeq" id="WP_330599704.1">
    <property type="nucleotide sequence ID" value="NZ_JACHFW010000027.1"/>
</dbReference>
<evidence type="ECO:0000313" key="2">
    <source>
        <dbReference type="EMBL" id="MBB5266328.1"/>
    </source>
</evidence>
<protein>
    <recommendedName>
        <fullName evidence="1">DUF6664 domain-containing protein</fullName>
    </recommendedName>
</protein>
<name>A0A7W8HE69_9FIRM</name>
<feature type="domain" description="DUF6664" evidence="1">
    <location>
        <begin position="5"/>
        <end position="109"/>
    </location>
</feature>